<keyword evidence="3" id="KW-0812">Transmembrane</keyword>
<dbReference type="SUPFAM" id="SSF117281">
    <property type="entry name" value="Kelch motif"/>
    <property type="match status" value="1"/>
</dbReference>
<dbReference type="Gene3D" id="2.120.10.80">
    <property type="entry name" value="Kelch-type beta propeller"/>
    <property type="match status" value="1"/>
</dbReference>
<keyword evidence="2" id="KW-0677">Repeat</keyword>
<keyword evidence="5" id="KW-1185">Reference proteome</keyword>
<evidence type="ECO:0000313" key="4">
    <source>
        <dbReference type="EMBL" id="RHZ53491.1"/>
    </source>
</evidence>
<dbReference type="PANTHER" id="PTHR46093:SF18">
    <property type="entry name" value="FIBRONECTIN TYPE-III DOMAIN-CONTAINING PROTEIN"/>
    <property type="match status" value="1"/>
</dbReference>
<evidence type="ECO:0000313" key="5">
    <source>
        <dbReference type="Proteomes" id="UP000266861"/>
    </source>
</evidence>
<name>A0A397GR10_9GLOM</name>
<dbReference type="InterPro" id="IPR015915">
    <property type="entry name" value="Kelch-typ_b-propeller"/>
</dbReference>
<comment type="caution">
    <text evidence="4">The sequence shown here is derived from an EMBL/GenBank/DDBJ whole genome shotgun (WGS) entry which is preliminary data.</text>
</comment>
<dbReference type="OrthoDB" id="10251809at2759"/>
<dbReference type="PANTHER" id="PTHR46093">
    <property type="entry name" value="ACYL-COA-BINDING DOMAIN-CONTAINING PROTEIN 5"/>
    <property type="match status" value="1"/>
</dbReference>
<feature type="transmembrane region" description="Helical" evidence="3">
    <location>
        <begin position="278"/>
        <end position="303"/>
    </location>
</feature>
<evidence type="ECO:0008006" key="6">
    <source>
        <dbReference type="Google" id="ProtNLM"/>
    </source>
</evidence>
<dbReference type="EMBL" id="PQFF01000388">
    <property type="protein sequence ID" value="RHZ53491.1"/>
    <property type="molecule type" value="Genomic_DNA"/>
</dbReference>
<protein>
    <recommendedName>
        <fullName evidence="6">Galactose oxidase</fullName>
    </recommendedName>
</protein>
<dbReference type="AlphaFoldDB" id="A0A397GR10"/>
<evidence type="ECO:0000256" key="2">
    <source>
        <dbReference type="ARBA" id="ARBA00022737"/>
    </source>
</evidence>
<dbReference type="Proteomes" id="UP000266861">
    <property type="component" value="Unassembled WGS sequence"/>
</dbReference>
<evidence type="ECO:0000256" key="3">
    <source>
        <dbReference type="SAM" id="Phobius"/>
    </source>
</evidence>
<gene>
    <name evidence="4" type="ORF">Glove_441g22</name>
</gene>
<keyword evidence="1" id="KW-0880">Kelch repeat</keyword>
<dbReference type="Pfam" id="PF24681">
    <property type="entry name" value="Kelch_KLHDC2_KLHL20_DRC7"/>
    <property type="match status" value="1"/>
</dbReference>
<sequence length="322" mass="35496">MLNKNIDYDYSNLVYTYDYLASTWSALELGGDTVPPRQDIEGVIDNSGIIYIFGGYNATDLINNEGYLYNDMNILNTVLNTWTTLSISGNLPIRCAHYTVNILPNGNIVYIGGIEDVSDNTVDFTLVNINQIKLFDTHKLEWSQMDATGDKIDSRHFFTSVLTPDGYIIVFGGCSYNASAYYEDETGVSPKLAMLDTNKNPFEWSIPSSSEVNSPPSIWGHTANLYNDYMIITFGNNQWVTTFTSTLPSKPLPSKSSTGTATFNPIITSQPSKKSSKALAIGLGTGIGVAVLISCIFIAIFVFRRTSQRPDIIEIPSSSDQN</sequence>
<organism evidence="4 5">
    <name type="scientific">Diversispora epigaea</name>
    <dbReference type="NCBI Taxonomy" id="1348612"/>
    <lineage>
        <taxon>Eukaryota</taxon>
        <taxon>Fungi</taxon>
        <taxon>Fungi incertae sedis</taxon>
        <taxon>Mucoromycota</taxon>
        <taxon>Glomeromycotina</taxon>
        <taxon>Glomeromycetes</taxon>
        <taxon>Diversisporales</taxon>
        <taxon>Diversisporaceae</taxon>
        <taxon>Diversispora</taxon>
    </lineage>
</organism>
<reference evidence="4 5" key="1">
    <citation type="submission" date="2018-08" db="EMBL/GenBank/DDBJ databases">
        <title>Genome and evolution of the arbuscular mycorrhizal fungus Diversispora epigaea (formerly Glomus versiforme) and its bacterial endosymbionts.</title>
        <authorList>
            <person name="Sun X."/>
            <person name="Fei Z."/>
            <person name="Harrison M."/>
        </authorList>
    </citation>
    <scope>NUCLEOTIDE SEQUENCE [LARGE SCALE GENOMIC DNA]</scope>
    <source>
        <strain evidence="4 5">IT104</strain>
    </source>
</reference>
<keyword evidence="3" id="KW-0472">Membrane</keyword>
<keyword evidence="3" id="KW-1133">Transmembrane helix</keyword>
<accession>A0A397GR10</accession>
<evidence type="ECO:0000256" key="1">
    <source>
        <dbReference type="ARBA" id="ARBA00022441"/>
    </source>
</evidence>
<proteinExistence type="predicted"/>